<dbReference type="HOGENOM" id="CLU_3371785_0_0_9"/>
<protein>
    <submittedName>
        <fullName evidence="1">Conserved domain protein</fullName>
    </submittedName>
</protein>
<name>Q6EZV8_BACAN</name>
<geneLocation type="plasmid" evidence="1 2">
    <name>pXO1</name>
</geneLocation>
<keyword evidence="2" id="KW-1185">Reference proteome</keyword>
<organism evidence="1 2">
    <name type="scientific">Bacillus anthracis</name>
    <name type="common">anthrax bacterium</name>
    <dbReference type="NCBI Taxonomy" id="1392"/>
    <lineage>
        <taxon>Bacteria</taxon>
        <taxon>Bacillati</taxon>
        <taxon>Bacillota</taxon>
        <taxon>Bacilli</taxon>
        <taxon>Bacillales</taxon>
        <taxon>Bacillaceae</taxon>
        <taxon>Bacillus</taxon>
        <taxon>Bacillus cereus group</taxon>
    </lineage>
</organism>
<evidence type="ECO:0000313" key="1">
    <source>
        <dbReference type="EMBL" id="AAT28800.2"/>
    </source>
</evidence>
<dbReference type="AlphaFoldDB" id="Q6EZV8"/>
<gene>
    <name evidence="1" type="ordered locus">GBAA_pXO1_0059</name>
</gene>
<dbReference type="EMBL" id="AE017336">
    <property type="protein sequence ID" value="AAT28800.2"/>
    <property type="molecule type" value="Genomic_DNA"/>
</dbReference>
<accession>Q6EZV8</accession>
<reference evidence="1 2" key="1">
    <citation type="journal article" date="2009" name="J. Bacteriol.">
        <title>The complete genome sequence of Bacillus anthracis Ames 'Ancestor'.</title>
        <authorList>
            <person name="Ravel J."/>
            <person name="Jiang L."/>
            <person name="Stanley S.T."/>
            <person name="Wilson M.R."/>
            <person name="Decker R.S."/>
            <person name="Read T.D."/>
            <person name="Worsham P."/>
            <person name="Keim P.S."/>
            <person name="Salzberg S.L."/>
            <person name="Fraser-Liggett C.M."/>
            <person name="Rasko D.A."/>
        </authorList>
    </citation>
    <scope>NUCLEOTIDE SEQUENCE [LARGE SCALE GENOMIC DNA]</scope>
    <source>
        <strain evidence="2">Ames ancestor</strain>
        <plasmid evidence="2">pXO1</plasmid>
    </source>
</reference>
<sequence length="34" mass="4079">MYKKIYSSIEQKRRFPCESRVPSFFFATDNDALC</sequence>
<proteinExistence type="predicted"/>
<dbReference type="Proteomes" id="UP000000594">
    <property type="component" value="Plasmid pXO1"/>
</dbReference>
<dbReference type="KEGG" id="bar:GBAA_pXO1_0059"/>
<evidence type="ECO:0000313" key="2">
    <source>
        <dbReference type="Proteomes" id="UP000000594"/>
    </source>
</evidence>
<keyword evidence="1" id="KW-0614">Plasmid</keyword>